<reference evidence="8" key="2">
    <citation type="journal article" date="2014" name="ISME J.">
        <title>Microbial stratification in low pH oxic and suboxic macroscopic growths along an acid mine drainage.</title>
        <authorList>
            <person name="Mendez-Garcia C."/>
            <person name="Mesa V."/>
            <person name="Sprenger R.R."/>
            <person name="Richter M."/>
            <person name="Diez M.S."/>
            <person name="Solano J."/>
            <person name="Bargiela R."/>
            <person name="Golyshina O.V."/>
            <person name="Manteca A."/>
            <person name="Ramos J.L."/>
            <person name="Gallego J.R."/>
            <person name="Llorente I."/>
            <person name="Martins Dos Santos V.A."/>
            <person name="Jensen O.N."/>
            <person name="Pelaez A.I."/>
            <person name="Sanchez J."/>
            <person name="Ferrer M."/>
        </authorList>
    </citation>
    <scope>NUCLEOTIDE SEQUENCE</scope>
</reference>
<evidence type="ECO:0000256" key="6">
    <source>
        <dbReference type="ARBA" id="ARBA00023304"/>
    </source>
</evidence>
<evidence type="ECO:0000256" key="1">
    <source>
        <dbReference type="ARBA" id="ARBA00001946"/>
    </source>
</evidence>
<gene>
    <name evidence="8" type="ORF">B1B_10750</name>
</gene>
<evidence type="ECO:0000259" key="7">
    <source>
        <dbReference type="PROSITE" id="PS51851"/>
    </source>
</evidence>
<evidence type="ECO:0000313" key="8">
    <source>
        <dbReference type="EMBL" id="EQD52034.1"/>
    </source>
</evidence>
<evidence type="ECO:0000256" key="5">
    <source>
        <dbReference type="ARBA" id="ARBA00022605"/>
    </source>
</evidence>
<evidence type="ECO:0000256" key="4">
    <source>
        <dbReference type="ARBA" id="ARBA00010318"/>
    </source>
</evidence>
<sequence length="132" mass="14904">GYETLVEAGYQPESAYFECLHELKLIVDLMYEQGISGMRFSISDTAEYGDMTRGPRVINDSVKQEMRRILGEIRDGTFAKEWIAENAKGRPEFNKLREQAKNHPIEKVGKELRSMMPFVSGGKPSLEEVSGG</sequence>
<organism evidence="8">
    <name type="scientific">mine drainage metagenome</name>
    <dbReference type="NCBI Taxonomy" id="410659"/>
    <lineage>
        <taxon>unclassified sequences</taxon>
        <taxon>metagenomes</taxon>
        <taxon>ecological metagenomes</taxon>
    </lineage>
</organism>
<dbReference type="AlphaFoldDB" id="T1BG06"/>
<evidence type="ECO:0000256" key="2">
    <source>
        <dbReference type="ARBA" id="ARBA00004864"/>
    </source>
</evidence>
<comment type="caution">
    <text evidence="8">The sequence shown here is derived from an EMBL/GenBank/DDBJ whole genome shotgun (WGS) entry which is preliminary data.</text>
</comment>
<comment type="pathway">
    <text evidence="2">Amino-acid biosynthesis; L-valine biosynthesis; L-valine from pyruvate: step 2/4.</text>
</comment>
<keyword evidence="5" id="KW-0028">Amino-acid biosynthesis</keyword>
<dbReference type="GO" id="GO:0004455">
    <property type="term" value="F:ketol-acid reductoisomerase activity"/>
    <property type="evidence" value="ECO:0007669"/>
    <property type="project" value="InterPro"/>
</dbReference>
<reference evidence="8" key="1">
    <citation type="submission" date="2013-08" db="EMBL/GenBank/DDBJ databases">
        <authorList>
            <person name="Mendez C."/>
            <person name="Richter M."/>
            <person name="Ferrer M."/>
            <person name="Sanchez J."/>
        </authorList>
    </citation>
    <scope>NUCLEOTIDE SEQUENCE</scope>
</reference>
<dbReference type="GO" id="GO:0016853">
    <property type="term" value="F:isomerase activity"/>
    <property type="evidence" value="ECO:0007669"/>
    <property type="project" value="UniProtKB-KW"/>
</dbReference>
<dbReference type="GO" id="GO:0005829">
    <property type="term" value="C:cytosol"/>
    <property type="evidence" value="ECO:0007669"/>
    <property type="project" value="TreeGrafter"/>
</dbReference>
<dbReference type="PANTHER" id="PTHR21371:SF1">
    <property type="entry name" value="KETOL-ACID REDUCTOISOMERASE, MITOCHONDRIAL"/>
    <property type="match status" value="1"/>
</dbReference>
<feature type="non-terminal residue" evidence="8">
    <location>
        <position position="1"/>
    </location>
</feature>
<accession>T1BG06</accession>
<dbReference type="UniPathway" id="UPA00049">
    <property type="reaction ID" value="UER00060"/>
</dbReference>
<comment type="cofactor">
    <cofactor evidence="1">
        <name>Mg(2+)</name>
        <dbReference type="ChEBI" id="CHEBI:18420"/>
    </cofactor>
</comment>
<dbReference type="Gene3D" id="1.10.1040.10">
    <property type="entry name" value="N-(1-d-carboxylethyl)-l-norvaline Dehydrogenase, domain 2"/>
    <property type="match status" value="1"/>
</dbReference>
<dbReference type="SUPFAM" id="SSF48179">
    <property type="entry name" value="6-phosphogluconate dehydrogenase C-terminal domain-like"/>
    <property type="match status" value="1"/>
</dbReference>
<evidence type="ECO:0000256" key="3">
    <source>
        <dbReference type="ARBA" id="ARBA00004885"/>
    </source>
</evidence>
<proteinExistence type="inferred from homology"/>
<feature type="domain" description="KARI C-terminal knotted" evidence="7">
    <location>
        <begin position="1"/>
        <end position="119"/>
    </location>
</feature>
<protein>
    <submittedName>
        <fullName evidence="8">Ketol-acid reductoisomerase</fullName>
    </submittedName>
</protein>
<dbReference type="Pfam" id="PF01450">
    <property type="entry name" value="KARI_C"/>
    <property type="match status" value="1"/>
</dbReference>
<dbReference type="InterPro" id="IPR013023">
    <property type="entry name" value="KARI"/>
</dbReference>
<dbReference type="GO" id="GO:0009099">
    <property type="term" value="P:L-valine biosynthetic process"/>
    <property type="evidence" value="ECO:0007669"/>
    <property type="project" value="UniProtKB-UniPathway"/>
</dbReference>
<dbReference type="InterPro" id="IPR013328">
    <property type="entry name" value="6PGD_dom2"/>
</dbReference>
<keyword evidence="8" id="KW-0413">Isomerase</keyword>
<dbReference type="InterPro" id="IPR000506">
    <property type="entry name" value="KARI_C"/>
</dbReference>
<dbReference type="PROSITE" id="PS51851">
    <property type="entry name" value="KARI_C"/>
    <property type="match status" value="1"/>
</dbReference>
<name>T1BG06_9ZZZZ</name>
<comment type="pathway">
    <text evidence="3">Amino-acid biosynthesis; L-isoleucine biosynthesis; L-isoleucine from 2-oxobutanoate: step 2/4.</text>
</comment>
<comment type="similarity">
    <text evidence="4">Belongs to the ketol-acid reductoisomerase family.</text>
</comment>
<dbReference type="InterPro" id="IPR008927">
    <property type="entry name" value="6-PGluconate_DH-like_C_sf"/>
</dbReference>
<dbReference type="UniPathway" id="UPA00047">
    <property type="reaction ID" value="UER00056"/>
</dbReference>
<dbReference type="GO" id="GO:0009097">
    <property type="term" value="P:isoleucine biosynthetic process"/>
    <property type="evidence" value="ECO:0007669"/>
    <property type="project" value="UniProtKB-UniPathway"/>
</dbReference>
<dbReference type="EMBL" id="AUZY01006984">
    <property type="protein sequence ID" value="EQD52034.1"/>
    <property type="molecule type" value="Genomic_DNA"/>
</dbReference>
<dbReference type="PANTHER" id="PTHR21371">
    <property type="entry name" value="KETOL-ACID REDUCTOISOMERASE, MITOCHONDRIAL"/>
    <property type="match status" value="1"/>
</dbReference>
<keyword evidence="6" id="KW-0100">Branched-chain amino acid biosynthesis</keyword>